<sequence length="97" mass="10948">MVNQIKLYGDYALQYIRKTLFTIIAILLMILEGGPLAFAMPVIFLAVIADGICVIVEELRESSKIKNVTNITLDMSRVPDPETFIKQISEDLIKTKF</sequence>
<protein>
    <submittedName>
        <fullName evidence="3">Uncharacterized protein</fullName>
    </submittedName>
</protein>
<dbReference type="EMBL" id="LGIQ01000009">
    <property type="protein sequence ID" value="KNB70211.1"/>
    <property type="molecule type" value="Genomic_DNA"/>
</dbReference>
<dbReference type="AlphaFoldDB" id="A0A0K9YNG2"/>
<dbReference type="PATRIC" id="fig|54915.3.peg.1924"/>
<keyword evidence="1" id="KW-0472">Membrane</keyword>
<accession>A0A0K9YNG2</accession>
<dbReference type="Proteomes" id="UP000036834">
    <property type="component" value="Unassembled WGS sequence"/>
</dbReference>
<dbReference type="Proteomes" id="UP000319578">
    <property type="component" value="Unassembled WGS sequence"/>
</dbReference>
<comment type="caution">
    <text evidence="3">The sequence shown here is derived from an EMBL/GenBank/DDBJ whole genome shotgun (WGS) entry which is preliminary data.</text>
</comment>
<keyword evidence="1" id="KW-1133">Transmembrane helix</keyword>
<reference evidence="3" key="2">
    <citation type="submission" date="2015-07" db="EMBL/GenBank/DDBJ databases">
        <title>MeaNS - Measles Nucleotide Surveillance Program.</title>
        <authorList>
            <person name="Tran T."/>
            <person name="Druce J."/>
        </authorList>
    </citation>
    <scope>NUCLEOTIDE SEQUENCE</scope>
    <source>
        <strain evidence="3">DSM 9887</strain>
    </source>
</reference>
<keyword evidence="1" id="KW-0812">Transmembrane</keyword>
<dbReference type="STRING" id="54915.ADS79_14680"/>
<evidence type="ECO:0000313" key="5">
    <source>
        <dbReference type="Proteomes" id="UP000319578"/>
    </source>
</evidence>
<name>A0A0K9YNG2_9BACL</name>
<reference evidence="4" key="1">
    <citation type="submission" date="2015-07" db="EMBL/GenBank/DDBJ databases">
        <title>Genome sequencing project for genomic taxonomy and phylogenomics of Bacillus-like bacteria.</title>
        <authorList>
            <person name="Liu B."/>
            <person name="Wang J."/>
            <person name="Zhu Y."/>
            <person name="Liu G."/>
            <person name="Chen Q."/>
            <person name="Chen Z."/>
            <person name="Lan J."/>
            <person name="Che J."/>
            <person name="Ge C."/>
            <person name="Shi H."/>
            <person name="Pan Z."/>
            <person name="Liu X."/>
        </authorList>
    </citation>
    <scope>NUCLEOTIDE SEQUENCE [LARGE SCALE GENOMIC DNA]</scope>
    <source>
        <strain evidence="4">DSM 9887</strain>
    </source>
</reference>
<organism evidence="3 4">
    <name type="scientific">Brevibacillus reuszeri</name>
    <dbReference type="NCBI Taxonomy" id="54915"/>
    <lineage>
        <taxon>Bacteria</taxon>
        <taxon>Bacillati</taxon>
        <taxon>Bacillota</taxon>
        <taxon>Bacilli</taxon>
        <taxon>Bacillales</taxon>
        <taxon>Paenibacillaceae</taxon>
        <taxon>Brevibacillus</taxon>
    </lineage>
</organism>
<dbReference type="RefSeq" id="WP_049739180.1">
    <property type="nucleotide sequence ID" value="NZ_BJON01000028.1"/>
</dbReference>
<evidence type="ECO:0000313" key="2">
    <source>
        <dbReference type="EMBL" id="GED72343.1"/>
    </source>
</evidence>
<reference evidence="2 5" key="3">
    <citation type="submission" date="2019-06" db="EMBL/GenBank/DDBJ databases">
        <title>Whole genome shotgun sequence of Brevibacillus reuszeri NBRC 15719.</title>
        <authorList>
            <person name="Hosoyama A."/>
            <person name="Uohara A."/>
            <person name="Ohji S."/>
            <person name="Ichikawa N."/>
        </authorList>
    </citation>
    <scope>NUCLEOTIDE SEQUENCE [LARGE SCALE GENOMIC DNA]</scope>
    <source>
        <strain evidence="2 5">NBRC 15719</strain>
    </source>
</reference>
<keyword evidence="5" id="KW-1185">Reference proteome</keyword>
<evidence type="ECO:0000313" key="3">
    <source>
        <dbReference type="EMBL" id="KNB70211.1"/>
    </source>
</evidence>
<evidence type="ECO:0000313" key="4">
    <source>
        <dbReference type="Proteomes" id="UP000036834"/>
    </source>
</evidence>
<gene>
    <name evidence="3" type="ORF">ADS79_14680</name>
    <name evidence="2" type="ORF">BRE01_60450</name>
</gene>
<dbReference type="EMBL" id="BJON01000028">
    <property type="protein sequence ID" value="GED72343.1"/>
    <property type="molecule type" value="Genomic_DNA"/>
</dbReference>
<evidence type="ECO:0000256" key="1">
    <source>
        <dbReference type="SAM" id="Phobius"/>
    </source>
</evidence>
<feature type="transmembrane region" description="Helical" evidence="1">
    <location>
        <begin position="12"/>
        <end position="31"/>
    </location>
</feature>
<proteinExistence type="predicted"/>